<accession>A0A0F9NM41</accession>
<evidence type="ECO:0000256" key="1">
    <source>
        <dbReference type="SAM" id="MobiDB-lite"/>
    </source>
</evidence>
<feature type="compositionally biased region" description="Basic and acidic residues" evidence="1">
    <location>
        <begin position="1"/>
        <end position="10"/>
    </location>
</feature>
<evidence type="ECO:0000313" key="2">
    <source>
        <dbReference type="EMBL" id="KKN18964.1"/>
    </source>
</evidence>
<dbReference type="AlphaFoldDB" id="A0A0F9NM41"/>
<feature type="region of interest" description="Disordered" evidence="1">
    <location>
        <begin position="73"/>
        <end position="106"/>
    </location>
</feature>
<feature type="compositionally biased region" description="Gly residues" evidence="1">
    <location>
        <begin position="395"/>
        <end position="410"/>
    </location>
</feature>
<comment type="caution">
    <text evidence="2">The sequence shown here is derived from an EMBL/GenBank/DDBJ whole genome shotgun (WGS) entry which is preliminary data.</text>
</comment>
<reference evidence="2" key="1">
    <citation type="journal article" date="2015" name="Nature">
        <title>Complex archaea that bridge the gap between prokaryotes and eukaryotes.</title>
        <authorList>
            <person name="Spang A."/>
            <person name="Saw J.H."/>
            <person name="Jorgensen S.L."/>
            <person name="Zaremba-Niedzwiedzka K."/>
            <person name="Martijn J."/>
            <person name="Lind A.E."/>
            <person name="van Eijk R."/>
            <person name="Schleper C."/>
            <person name="Guy L."/>
            <person name="Ettema T.J."/>
        </authorList>
    </citation>
    <scope>NUCLEOTIDE SEQUENCE</scope>
</reference>
<name>A0A0F9NM41_9ZZZZ</name>
<feature type="compositionally biased region" description="Basic and acidic residues" evidence="1">
    <location>
        <begin position="73"/>
        <end position="93"/>
    </location>
</feature>
<protein>
    <submittedName>
        <fullName evidence="2">Uncharacterized protein</fullName>
    </submittedName>
</protein>
<gene>
    <name evidence="2" type="ORF">LCGC14_0950490</name>
</gene>
<feature type="compositionally biased region" description="Basic residues" evidence="1">
    <location>
        <begin position="34"/>
        <end position="44"/>
    </location>
</feature>
<proteinExistence type="predicted"/>
<feature type="region of interest" description="Disordered" evidence="1">
    <location>
        <begin position="324"/>
        <end position="419"/>
    </location>
</feature>
<dbReference type="EMBL" id="LAZR01003378">
    <property type="protein sequence ID" value="KKN18964.1"/>
    <property type="molecule type" value="Genomic_DNA"/>
</dbReference>
<feature type="compositionally biased region" description="Low complexity" evidence="1">
    <location>
        <begin position="370"/>
        <end position="380"/>
    </location>
</feature>
<feature type="region of interest" description="Disordered" evidence="1">
    <location>
        <begin position="1"/>
        <end position="54"/>
    </location>
</feature>
<organism evidence="2">
    <name type="scientific">marine sediment metagenome</name>
    <dbReference type="NCBI Taxonomy" id="412755"/>
    <lineage>
        <taxon>unclassified sequences</taxon>
        <taxon>metagenomes</taxon>
        <taxon>ecological metagenomes</taxon>
    </lineage>
</organism>
<sequence>MSEFLHEDGVSAKAQLPKRHAKKQLSETEGKAPKAPRGRRRPAKARPPGRFDPALDLFMRDFKAGVSRLRGLTDRLSERGKSHQPEFKSDRPSKPSPIQPAALKRHMPPSIAKIMEREIRLVSEKVPQAVHVHREYQTRVQSVVQQQLPQIYAAILRAERETRKMQATSRPASVALRPGQPGVQSLMRAAKAIRSGRLPFLDRSTKKEAQQLLGRIWGTKRAETRRLIEQHRLIPLAVREDIVQSVHARAHKAGWRQDPRSSRSEPPAKFIREIEREIIKLLPSPRWDTSKGQSAAPVPVAAHDIPRLQQQGVPSFQTEGVAAGGSYVVDPGENVHVITRDGNPLDRADDTGTSPPPPAAPRQQRRDRGAPAAAPQATRHAPPPTQRTGASQTTGGLGAETGGGAAGGQRGPVELRGRLEIPGLANWIADIEGRLEDRG</sequence>